<organism evidence="3 4">
    <name type="scientific">Candidatus Chloroploca asiatica</name>
    <dbReference type="NCBI Taxonomy" id="1506545"/>
    <lineage>
        <taxon>Bacteria</taxon>
        <taxon>Bacillati</taxon>
        <taxon>Chloroflexota</taxon>
        <taxon>Chloroflexia</taxon>
        <taxon>Chloroflexales</taxon>
        <taxon>Chloroflexineae</taxon>
        <taxon>Oscillochloridaceae</taxon>
        <taxon>Candidatus Chloroploca</taxon>
    </lineage>
</organism>
<dbReference type="Proteomes" id="UP000220922">
    <property type="component" value="Unassembled WGS sequence"/>
</dbReference>
<dbReference type="InterPro" id="IPR011048">
    <property type="entry name" value="Haem_d1_sf"/>
</dbReference>
<comment type="caution">
    <text evidence="3">The sequence shown here is derived from an EMBL/GenBank/DDBJ whole genome shotgun (WGS) entry which is preliminary data.</text>
</comment>
<dbReference type="InterPro" id="IPR015943">
    <property type="entry name" value="WD40/YVTN_repeat-like_dom_sf"/>
</dbReference>
<reference evidence="3 4" key="1">
    <citation type="submission" date="2016-05" db="EMBL/GenBank/DDBJ databases">
        <authorList>
            <person name="Lavstsen T."/>
            <person name="Jespersen J.S."/>
        </authorList>
    </citation>
    <scope>NUCLEOTIDE SEQUENCE [LARGE SCALE GENOMIC DNA]</scope>
    <source>
        <strain evidence="3 4">B7-9</strain>
    </source>
</reference>
<protein>
    <recommendedName>
        <fullName evidence="5">6-phosphogluconolactonase</fullName>
    </recommendedName>
</protein>
<dbReference type="GO" id="GO:0017057">
    <property type="term" value="F:6-phosphogluconolactonase activity"/>
    <property type="evidence" value="ECO:0007669"/>
    <property type="project" value="TreeGrafter"/>
</dbReference>
<name>A0A2H3KNG0_9CHLR</name>
<dbReference type="AlphaFoldDB" id="A0A2H3KNG0"/>
<evidence type="ECO:0008006" key="5">
    <source>
        <dbReference type="Google" id="ProtNLM"/>
    </source>
</evidence>
<dbReference type="RefSeq" id="WP_097652928.1">
    <property type="nucleotide sequence ID" value="NZ_LYXE01000089.1"/>
</dbReference>
<dbReference type="GO" id="GO:0005829">
    <property type="term" value="C:cytosol"/>
    <property type="evidence" value="ECO:0007669"/>
    <property type="project" value="TreeGrafter"/>
</dbReference>
<keyword evidence="4" id="KW-1185">Reference proteome</keyword>
<sequence length="353" mass="37297">MASEQVLLLAGSYAAADQPGIYLFALTSATGELTPLGACAGVTNPSFLALHPGGDLVLATSETGAGDGNPGGVTSLRLDRASHSLTILGWQRSGGDWPCHVTLDPRGTWAIVANYGGGSVGLLPLTAEGVLGPLRDVAQHEGRSVDPERQQHPHPHASTVSADGRFVIASDLGIDQLRIYTLDTPHGGLTPHTHTLARRGAGPRHLCWHPNGRVLYVANELDNTIAVYGYDPGKGTLVERQIISTLLVKTGANQVADLHLDKQASRLYVSNRGDNSIAIFTVERDGSLQLATVKPCGGNWPRNFTLSPDGNFLIVANQYSSELVVLPVREDDEALGEPLARAKVPQVACVIVA</sequence>
<evidence type="ECO:0000256" key="2">
    <source>
        <dbReference type="SAM" id="MobiDB-lite"/>
    </source>
</evidence>
<evidence type="ECO:0000313" key="4">
    <source>
        <dbReference type="Proteomes" id="UP000220922"/>
    </source>
</evidence>
<dbReference type="InterPro" id="IPR019405">
    <property type="entry name" value="Lactonase_7-beta_prop"/>
</dbReference>
<dbReference type="SUPFAM" id="SSF51004">
    <property type="entry name" value="C-terminal (heme d1) domain of cytochrome cd1-nitrite reductase"/>
    <property type="match status" value="1"/>
</dbReference>
<dbReference type="PANTHER" id="PTHR30344">
    <property type="entry name" value="6-PHOSPHOGLUCONOLACTONASE-RELATED"/>
    <property type="match status" value="1"/>
</dbReference>
<dbReference type="PANTHER" id="PTHR30344:SF1">
    <property type="entry name" value="6-PHOSPHOGLUCONOLACTONASE"/>
    <property type="match status" value="1"/>
</dbReference>
<proteinExistence type="inferred from homology"/>
<evidence type="ECO:0000313" key="3">
    <source>
        <dbReference type="EMBL" id="PDV98917.1"/>
    </source>
</evidence>
<accession>A0A2H3KNG0</accession>
<feature type="compositionally biased region" description="Basic and acidic residues" evidence="2">
    <location>
        <begin position="140"/>
        <end position="151"/>
    </location>
</feature>
<feature type="region of interest" description="Disordered" evidence="2">
    <location>
        <begin position="140"/>
        <end position="160"/>
    </location>
</feature>
<dbReference type="EMBL" id="LYXE01000089">
    <property type="protein sequence ID" value="PDV98917.1"/>
    <property type="molecule type" value="Genomic_DNA"/>
</dbReference>
<evidence type="ECO:0000256" key="1">
    <source>
        <dbReference type="ARBA" id="ARBA00005564"/>
    </source>
</evidence>
<dbReference type="Gene3D" id="2.130.10.10">
    <property type="entry name" value="YVTN repeat-like/Quinoprotein amine dehydrogenase"/>
    <property type="match status" value="1"/>
</dbReference>
<gene>
    <name evidence="3" type="ORF">A9Q02_14385</name>
</gene>
<dbReference type="InterPro" id="IPR050282">
    <property type="entry name" value="Cycloisomerase_2"/>
</dbReference>
<dbReference type="OrthoDB" id="9790815at2"/>
<comment type="similarity">
    <text evidence="1">Belongs to the cycloisomerase 2 family.</text>
</comment>
<dbReference type="Pfam" id="PF10282">
    <property type="entry name" value="Lactonase"/>
    <property type="match status" value="1"/>
</dbReference>